<dbReference type="EMBL" id="AP019860">
    <property type="protein sequence ID" value="BBM87487.1"/>
    <property type="molecule type" value="Genomic_DNA"/>
</dbReference>
<gene>
    <name evidence="1" type="ORF">UABAM_05899</name>
</gene>
<protein>
    <recommendedName>
        <fullName evidence="3">Sulfotransferase domain-containing protein</fullName>
    </recommendedName>
</protein>
<evidence type="ECO:0008006" key="3">
    <source>
        <dbReference type="Google" id="ProtNLM"/>
    </source>
</evidence>
<dbReference type="AlphaFoldDB" id="A0A5S9F636"/>
<reference evidence="1 2" key="1">
    <citation type="submission" date="2019-08" db="EMBL/GenBank/DDBJ databases">
        <title>Complete genome sequence of Candidatus Uab amorphum.</title>
        <authorList>
            <person name="Shiratori T."/>
            <person name="Suzuki S."/>
            <person name="Kakizawa Y."/>
            <person name="Ishida K."/>
        </authorList>
    </citation>
    <scope>NUCLEOTIDE SEQUENCE [LARGE SCALE GENOMIC DNA]</scope>
    <source>
        <strain evidence="1 2">SRT547</strain>
    </source>
</reference>
<keyword evidence="2" id="KW-1185">Reference proteome</keyword>
<evidence type="ECO:0000313" key="1">
    <source>
        <dbReference type="EMBL" id="BBM87487.1"/>
    </source>
</evidence>
<name>A0A5S9F636_UABAM</name>
<dbReference type="RefSeq" id="WP_151971504.1">
    <property type="nucleotide sequence ID" value="NZ_AP019860.1"/>
</dbReference>
<dbReference type="OrthoDB" id="550041at2"/>
<evidence type="ECO:0000313" key="2">
    <source>
        <dbReference type="Proteomes" id="UP000326354"/>
    </source>
</evidence>
<dbReference type="KEGG" id="uam:UABAM_05899"/>
<proteinExistence type="predicted"/>
<accession>A0A5S9F636</accession>
<dbReference type="Proteomes" id="UP000326354">
    <property type="component" value="Chromosome"/>
</dbReference>
<dbReference type="SUPFAM" id="SSF52540">
    <property type="entry name" value="P-loop containing nucleoside triphosphate hydrolases"/>
    <property type="match status" value="1"/>
</dbReference>
<dbReference type="InterPro" id="IPR027417">
    <property type="entry name" value="P-loop_NTPase"/>
</dbReference>
<organism evidence="1 2">
    <name type="scientific">Uabimicrobium amorphum</name>
    <dbReference type="NCBI Taxonomy" id="2596890"/>
    <lineage>
        <taxon>Bacteria</taxon>
        <taxon>Pseudomonadati</taxon>
        <taxon>Planctomycetota</taxon>
        <taxon>Candidatus Uabimicrobiia</taxon>
        <taxon>Candidatus Uabimicrobiales</taxon>
        <taxon>Candidatus Uabimicrobiaceae</taxon>
        <taxon>Candidatus Uabimicrobium</taxon>
    </lineage>
</organism>
<sequence length="345" mass="40290">MKRLILHFGTHKTGSTSIQRNLATADLGPKWEYAKLGVNQGGVVSAAFTQDLFSIREYKLFGIDRGELLKIKMKSLELFKSALKSCKKDNLIVSGERIVKLEENDLSELNRVSSSLGFKVEAIGYLREPKSRMEAVFQQKIKFPYKYTSLEDLFYPDYQKKLIKFENVLGKDNVLFLLYDRKNLLEKCVVKDFCFRLGIKTDAWEIHRYNESIPLRALRFLYTYKKFGLLSTKESNHKKQYNRLIRRLKDLKGPKMSFSLKIVNPIIEEKQQVIDWINSRLNVPFPYPTCTDNLPGCVYCEEDFFNFDRESIDWLANLVNKSPDEYIGDPSQIASWVHLLYQQVE</sequence>